<protein>
    <submittedName>
        <fullName evidence="3">Uncharacterized protein</fullName>
    </submittedName>
</protein>
<evidence type="ECO:0000256" key="2">
    <source>
        <dbReference type="SAM" id="MobiDB-lite"/>
    </source>
</evidence>
<keyword evidence="4" id="KW-1185">Reference proteome</keyword>
<evidence type="ECO:0000256" key="1">
    <source>
        <dbReference type="SAM" id="Coils"/>
    </source>
</evidence>
<evidence type="ECO:0000313" key="3">
    <source>
        <dbReference type="EMBL" id="KAF9577912.1"/>
    </source>
</evidence>
<feature type="coiled-coil region" evidence="1">
    <location>
        <begin position="276"/>
        <end position="315"/>
    </location>
</feature>
<organism evidence="3 4">
    <name type="scientific">Lunasporangiospora selenospora</name>
    <dbReference type="NCBI Taxonomy" id="979761"/>
    <lineage>
        <taxon>Eukaryota</taxon>
        <taxon>Fungi</taxon>
        <taxon>Fungi incertae sedis</taxon>
        <taxon>Mucoromycota</taxon>
        <taxon>Mortierellomycotina</taxon>
        <taxon>Mortierellomycetes</taxon>
        <taxon>Mortierellales</taxon>
        <taxon>Mortierellaceae</taxon>
        <taxon>Lunasporangiospora</taxon>
    </lineage>
</organism>
<dbReference type="Proteomes" id="UP000780801">
    <property type="component" value="Unassembled WGS sequence"/>
</dbReference>
<reference evidence="3" key="1">
    <citation type="journal article" date="2020" name="Fungal Divers.">
        <title>Resolving the Mortierellaceae phylogeny through synthesis of multi-gene phylogenetics and phylogenomics.</title>
        <authorList>
            <person name="Vandepol N."/>
            <person name="Liber J."/>
            <person name="Desiro A."/>
            <person name="Na H."/>
            <person name="Kennedy M."/>
            <person name="Barry K."/>
            <person name="Grigoriev I.V."/>
            <person name="Miller A.N."/>
            <person name="O'Donnell K."/>
            <person name="Stajich J.E."/>
            <person name="Bonito G."/>
        </authorList>
    </citation>
    <scope>NUCLEOTIDE SEQUENCE</scope>
    <source>
        <strain evidence="3">KOD1015</strain>
    </source>
</reference>
<evidence type="ECO:0000313" key="4">
    <source>
        <dbReference type="Proteomes" id="UP000780801"/>
    </source>
</evidence>
<accession>A0A9P6FM08</accession>
<keyword evidence="1" id="KW-0175">Coiled coil</keyword>
<dbReference type="EMBL" id="JAABOA010004222">
    <property type="protein sequence ID" value="KAF9577912.1"/>
    <property type="molecule type" value="Genomic_DNA"/>
</dbReference>
<feature type="coiled-coil region" evidence="1">
    <location>
        <begin position="31"/>
        <end position="65"/>
    </location>
</feature>
<feature type="region of interest" description="Disordered" evidence="2">
    <location>
        <begin position="218"/>
        <end position="260"/>
    </location>
</feature>
<gene>
    <name evidence="3" type="ORF">BGW38_006589</name>
</gene>
<comment type="caution">
    <text evidence="3">The sequence shown here is derived from an EMBL/GenBank/DDBJ whole genome shotgun (WGS) entry which is preliminary data.</text>
</comment>
<sequence length="351" mass="40012">MVSHYEKRRKGRARMDAMDWAKELEYQKLDEGAIVDELKRVENKIKDLERTIKKGRKGLTEQEADQSLTAKIHRTAVRERGKKANKDGIGGVALDDDRESKRKKTYQALKDARRKVRALRATLQPQESQLRRMRKERNYWSGLRRAVTAKTPKSKDGPKATMYTTPTVEGFTVEDSTRHLDISQLPEDRITLGEIKTHFNRYAVLSGTKVDVEKTLGCSNPEPWPPPPDQESSAKTVAKASRSRIDSGVGGATASGQQLTCKSRPFKITAPQINEASGMRRVAKRRERRLKKAENEGAREALEKLSDKEQVLKTAQTMEEIDKVRELHRESRTVLKGFERSKARLKDLHNQ</sequence>
<dbReference type="OrthoDB" id="2448611at2759"/>
<proteinExistence type="predicted"/>
<name>A0A9P6FM08_9FUNG</name>
<dbReference type="AlphaFoldDB" id="A0A9P6FM08"/>